<keyword evidence="6" id="KW-1015">Disulfide bond</keyword>
<sequence length="59" mass="6768">MAESKKNVDPSEEKPKPCCVCLETKKARDDCMVSKEGDPLIMCKELIEAHRQYVLIWIS</sequence>
<dbReference type="VEuPathDB" id="FungiDB:T552_01264"/>
<feature type="binding site" evidence="8">
    <location>
        <position position="18"/>
    </location>
    <ligand>
        <name>Cu cation</name>
        <dbReference type="ChEBI" id="CHEBI:23378"/>
    </ligand>
</feature>
<evidence type="ECO:0000256" key="5">
    <source>
        <dbReference type="ARBA" id="ARBA00023128"/>
    </source>
</evidence>
<evidence type="ECO:0008006" key="11">
    <source>
        <dbReference type="Google" id="ProtNLM"/>
    </source>
</evidence>
<keyword evidence="7" id="KW-0143">Chaperone</keyword>
<dbReference type="Pfam" id="PF05051">
    <property type="entry name" value="COX17"/>
    <property type="match status" value="1"/>
</dbReference>
<gene>
    <name evidence="9" type="ORF">T552_01264</name>
</gene>
<dbReference type="GeneID" id="28936055"/>
<dbReference type="Proteomes" id="UP000054454">
    <property type="component" value="Unassembled WGS sequence"/>
</dbReference>
<comment type="caution">
    <text evidence="9">The sequence shown here is derived from an EMBL/GenBank/DDBJ whole genome shotgun (WGS) entry which is preliminary data.</text>
</comment>
<dbReference type="SUPFAM" id="SSF47072">
    <property type="entry name" value="Cysteine alpha-hairpin motif"/>
    <property type="match status" value="1"/>
</dbReference>
<protein>
    <recommendedName>
        <fullName evidence="11">Cytochrome c oxidase copper chaperone</fullName>
    </recommendedName>
</protein>
<dbReference type="OrthoDB" id="1915887at2759"/>
<evidence type="ECO:0000256" key="2">
    <source>
        <dbReference type="ARBA" id="ARBA00009241"/>
    </source>
</evidence>
<proteinExistence type="inferred from homology"/>
<keyword evidence="4 8" id="KW-0186">Copper</keyword>
<dbReference type="GO" id="GO:0033617">
    <property type="term" value="P:mitochondrial respiratory chain complex IV assembly"/>
    <property type="evidence" value="ECO:0007669"/>
    <property type="project" value="TreeGrafter"/>
</dbReference>
<reference evidence="10" key="1">
    <citation type="journal article" date="2016" name="Nat. Commun.">
        <title>Genome analysis of three Pneumocystis species reveals adaptation mechanisms to life exclusively in mammalian hosts.</title>
        <authorList>
            <person name="Ma L."/>
            <person name="Chen Z."/>
            <person name="Huang D.W."/>
            <person name="Kutty G."/>
            <person name="Ishihara M."/>
            <person name="Wang H."/>
            <person name="Abouelleil A."/>
            <person name="Bishop L."/>
            <person name="Davey E."/>
            <person name="Deng R."/>
            <person name="Deng X."/>
            <person name="Fan L."/>
            <person name="Fantoni G."/>
            <person name="Fitzgerald M."/>
            <person name="Gogineni E."/>
            <person name="Goldberg J.M."/>
            <person name="Handley G."/>
            <person name="Hu X."/>
            <person name="Huber C."/>
            <person name="Jiao X."/>
            <person name="Jones K."/>
            <person name="Levin J.Z."/>
            <person name="Liu Y."/>
            <person name="Macdonald P."/>
            <person name="Melnikov A."/>
            <person name="Raley C."/>
            <person name="Sassi M."/>
            <person name="Sherman B.T."/>
            <person name="Song X."/>
            <person name="Sykes S."/>
            <person name="Tran B."/>
            <person name="Walsh L."/>
            <person name="Xia Y."/>
            <person name="Yang J."/>
            <person name="Young S."/>
            <person name="Zeng Q."/>
            <person name="Zheng X."/>
            <person name="Stephens R."/>
            <person name="Nusbaum C."/>
            <person name="Birren B.W."/>
            <person name="Azadi P."/>
            <person name="Lempicki R.A."/>
            <person name="Cuomo C.A."/>
            <person name="Kovacs J.A."/>
        </authorList>
    </citation>
    <scope>NUCLEOTIDE SEQUENCE [LARGE SCALE GENOMIC DNA]</scope>
    <source>
        <strain evidence="10">B80</strain>
    </source>
</reference>
<keyword evidence="3 8" id="KW-0479">Metal-binding</keyword>
<dbReference type="GO" id="GO:0005507">
    <property type="term" value="F:copper ion binding"/>
    <property type="evidence" value="ECO:0007669"/>
    <property type="project" value="InterPro"/>
</dbReference>
<dbReference type="Gene3D" id="1.10.287.1130">
    <property type="entry name" value="CytochromE C oxidase copper chaperone"/>
    <property type="match status" value="1"/>
</dbReference>
<dbReference type="PANTHER" id="PTHR16719:SF0">
    <property type="entry name" value="CYTOCHROME C OXIDASE COPPER CHAPERONE"/>
    <property type="match status" value="1"/>
</dbReference>
<evidence type="ECO:0000256" key="8">
    <source>
        <dbReference type="PIRSR" id="PIRSR607745-1"/>
    </source>
</evidence>
<dbReference type="PANTHER" id="PTHR16719">
    <property type="entry name" value="CYTOCHROME C OXIDASE COPPER CHAPERONE"/>
    <property type="match status" value="1"/>
</dbReference>
<evidence type="ECO:0000313" key="10">
    <source>
        <dbReference type="Proteomes" id="UP000054454"/>
    </source>
</evidence>
<comment type="similarity">
    <text evidence="2">Belongs to the COX17 family.</text>
</comment>
<accession>A0A0W4ZLQ2</accession>
<dbReference type="InterPro" id="IPR009069">
    <property type="entry name" value="Cys_alpha_HP_mot_SF"/>
</dbReference>
<dbReference type="InterPro" id="IPR007745">
    <property type="entry name" value="Cyt_c_oxidase_Cu-chaperone"/>
</dbReference>
<evidence type="ECO:0000256" key="4">
    <source>
        <dbReference type="ARBA" id="ARBA00023008"/>
    </source>
</evidence>
<feature type="binding site" evidence="8">
    <location>
        <position position="19"/>
    </location>
    <ligand>
        <name>Cu cation</name>
        <dbReference type="ChEBI" id="CHEBI:23378"/>
    </ligand>
</feature>
<dbReference type="GO" id="GO:0005758">
    <property type="term" value="C:mitochondrial intermembrane space"/>
    <property type="evidence" value="ECO:0007669"/>
    <property type="project" value="UniProtKB-SubCell"/>
</dbReference>
<organism evidence="9 10">
    <name type="scientific">Pneumocystis carinii (strain B80)</name>
    <name type="common">Rat pneumocystis pneumonia agent</name>
    <name type="synonym">Pneumocystis carinii f. sp. carinii</name>
    <dbReference type="NCBI Taxonomy" id="1408658"/>
    <lineage>
        <taxon>Eukaryota</taxon>
        <taxon>Fungi</taxon>
        <taxon>Dikarya</taxon>
        <taxon>Ascomycota</taxon>
        <taxon>Taphrinomycotina</taxon>
        <taxon>Pneumocystomycetes</taxon>
        <taxon>Pneumocystaceae</taxon>
        <taxon>Pneumocystis</taxon>
    </lineage>
</organism>
<evidence type="ECO:0000256" key="3">
    <source>
        <dbReference type="ARBA" id="ARBA00022723"/>
    </source>
</evidence>
<dbReference type="RefSeq" id="XP_018226502.1">
    <property type="nucleotide sequence ID" value="XM_018369853.1"/>
</dbReference>
<evidence type="ECO:0000256" key="1">
    <source>
        <dbReference type="ARBA" id="ARBA00004569"/>
    </source>
</evidence>
<evidence type="ECO:0000256" key="6">
    <source>
        <dbReference type="ARBA" id="ARBA00023157"/>
    </source>
</evidence>
<dbReference type="GO" id="GO:0016531">
    <property type="term" value="F:copper chaperone activity"/>
    <property type="evidence" value="ECO:0007669"/>
    <property type="project" value="InterPro"/>
</dbReference>
<comment type="subcellular location">
    <subcellularLocation>
        <location evidence="1">Mitochondrion intermembrane space</location>
    </subcellularLocation>
</comment>
<evidence type="ECO:0000256" key="7">
    <source>
        <dbReference type="ARBA" id="ARBA00023186"/>
    </source>
</evidence>
<dbReference type="AlphaFoldDB" id="A0A0W4ZLQ2"/>
<keyword evidence="5" id="KW-0496">Mitochondrion</keyword>
<evidence type="ECO:0000313" key="9">
    <source>
        <dbReference type="EMBL" id="KTW29309.1"/>
    </source>
</evidence>
<name>A0A0W4ZLQ2_PNEC8</name>
<dbReference type="EMBL" id="LFVZ01000005">
    <property type="protein sequence ID" value="KTW29309.1"/>
    <property type="molecule type" value="Genomic_DNA"/>
</dbReference>
<keyword evidence="10" id="KW-1185">Reference proteome</keyword>